<dbReference type="InterPro" id="IPR027417">
    <property type="entry name" value="P-loop_NTPase"/>
</dbReference>
<dbReference type="EMBL" id="CAFBLR010000302">
    <property type="protein sequence ID" value="CAB4886743.1"/>
    <property type="molecule type" value="Genomic_DNA"/>
</dbReference>
<gene>
    <name evidence="3" type="ORF">UFOPK3001_02410</name>
    <name evidence="4" type="ORF">UFOPK3417_02088</name>
</gene>
<organism evidence="4">
    <name type="scientific">freshwater metagenome</name>
    <dbReference type="NCBI Taxonomy" id="449393"/>
    <lineage>
        <taxon>unclassified sequences</taxon>
        <taxon>metagenomes</taxon>
        <taxon>ecological metagenomes</taxon>
    </lineage>
</organism>
<dbReference type="PANTHER" id="PTHR10695">
    <property type="entry name" value="DEPHOSPHO-COA KINASE-RELATED"/>
    <property type="match status" value="1"/>
</dbReference>
<evidence type="ECO:0000313" key="4">
    <source>
        <dbReference type="EMBL" id="CAB4886743.1"/>
    </source>
</evidence>
<reference evidence="4" key="1">
    <citation type="submission" date="2020-05" db="EMBL/GenBank/DDBJ databases">
        <authorList>
            <person name="Chiriac C."/>
            <person name="Salcher M."/>
            <person name="Ghai R."/>
            <person name="Kavagutti S V."/>
        </authorList>
    </citation>
    <scope>NUCLEOTIDE SEQUENCE</scope>
</reference>
<dbReference type="NCBIfam" id="TIGR00152">
    <property type="entry name" value="dephospho-CoA kinase"/>
    <property type="match status" value="1"/>
</dbReference>
<dbReference type="HAMAP" id="MF_00376">
    <property type="entry name" value="Dephospho_CoA_kinase"/>
    <property type="match status" value="1"/>
</dbReference>
<dbReference type="EMBL" id="CAFAAJ010000234">
    <property type="protein sequence ID" value="CAB4824962.1"/>
    <property type="molecule type" value="Genomic_DNA"/>
</dbReference>
<protein>
    <submittedName>
        <fullName evidence="4">Unannotated protein</fullName>
    </submittedName>
</protein>
<evidence type="ECO:0000313" key="3">
    <source>
        <dbReference type="EMBL" id="CAB4824962.1"/>
    </source>
</evidence>
<name>A0A6J7F5G6_9ZZZZ</name>
<dbReference type="InterPro" id="IPR001977">
    <property type="entry name" value="Depp_CoAkinase"/>
</dbReference>
<dbReference type="PANTHER" id="PTHR10695:SF46">
    <property type="entry name" value="BIFUNCTIONAL COENZYME A SYNTHASE-RELATED"/>
    <property type="match status" value="1"/>
</dbReference>
<dbReference type="Pfam" id="PF01121">
    <property type="entry name" value="CoaE"/>
    <property type="match status" value="1"/>
</dbReference>
<dbReference type="AlphaFoldDB" id="A0A6J7F5G6"/>
<accession>A0A6J7F5G6</accession>
<dbReference type="CDD" id="cd02022">
    <property type="entry name" value="DPCK"/>
    <property type="match status" value="1"/>
</dbReference>
<dbReference type="GO" id="GO:0004140">
    <property type="term" value="F:dephospho-CoA kinase activity"/>
    <property type="evidence" value="ECO:0007669"/>
    <property type="project" value="InterPro"/>
</dbReference>
<keyword evidence="2" id="KW-0067">ATP-binding</keyword>
<proteinExistence type="inferred from homology"/>
<dbReference type="PROSITE" id="PS51219">
    <property type="entry name" value="DPCK"/>
    <property type="match status" value="1"/>
</dbReference>
<dbReference type="SUPFAM" id="SSF52540">
    <property type="entry name" value="P-loop containing nucleoside triphosphate hydrolases"/>
    <property type="match status" value="1"/>
</dbReference>
<evidence type="ECO:0000256" key="2">
    <source>
        <dbReference type="ARBA" id="ARBA00022840"/>
    </source>
</evidence>
<dbReference type="GO" id="GO:0005524">
    <property type="term" value="F:ATP binding"/>
    <property type="evidence" value="ECO:0007669"/>
    <property type="project" value="UniProtKB-KW"/>
</dbReference>
<evidence type="ECO:0000256" key="1">
    <source>
        <dbReference type="ARBA" id="ARBA00022741"/>
    </source>
</evidence>
<sequence>MIVVGLTGGIGSGKSTVSAALAERGAIVVDADAIAKELQRAGQPVFVRMVERYGAHIVGPDGELDRAKVAGIVFNDADALKDLNEIVHPALNAEMRRRIREQEGTDHVVIVDVALMAENNGRKRFGVGSVIVVDTPVETAVERLVAYRGLGEADARARISRQASREDRLKIADRVVDNGGDRAHLEAQLGDLWSWIRSLTPADPLPSEADIAGAS</sequence>
<dbReference type="GO" id="GO:0015937">
    <property type="term" value="P:coenzyme A biosynthetic process"/>
    <property type="evidence" value="ECO:0007669"/>
    <property type="project" value="InterPro"/>
</dbReference>
<dbReference type="Gene3D" id="3.40.50.300">
    <property type="entry name" value="P-loop containing nucleotide triphosphate hydrolases"/>
    <property type="match status" value="1"/>
</dbReference>
<keyword evidence="1" id="KW-0547">Nucleotide-binding</keyword>